<evidence type="ECO:0000256" key="1">
    <source>
        <dbReference type="SAM" id="MobiDB-lite"/>
    </source>
</evidence>
<keyword evidence="3" id="KW-1185">Reference proteome</keyword>
<feature type="region of interest" description="Disordered" evidence="1">
    <location>
        <begin position="1"/>
        <end position="23"/>
    </location>
</feature>
<organism evidence="2 3">
    <name type="scientific">Liquidambar formosana</name>
    <name type="common">Formosan gum</name>
    <dbReference type="NCBI Taxonomy" id="63359"/>
    <lineage>
        <taxon>Eukaryota</taxon>
        <taxon>Viridiplantae</taxon>
        <taxon>Streptophyta</taxon>
        <taxon>Embryophyta</taxon>
        <taxon>Tracheophyta</taxon>
        <taxon>Spermatophyta</taxon>
        <taxon>Magnoliopsida</taxon>
        <taxon>eudicotyledons</taxon>
        <taxon>Gunneridae</taxon>
        <taxon>Pentapetalae</taxon>
        <taxon>Saxifragales</taxon>
        <taxon>Altingiaceae</taxon>
        <taxon>Liquidambar</taxon>
    </lineage>
</organism>
<accession>A0AAP0SDG6</accession>
<comment type="caution">
    <text evidence="2">The sequence shown here is derived from an EMBL/GenBank/DDBJ whole genome shotgun (WGS) entry which is preliminary data.</text>
</comment>
<dbReference type="EMBL" id="JBBPBK010000001">
    <property type="protein sequence ID" value="KAK9292730.1"/>
    <property type="molecule type" value="Genomic_DNA"/>
</dbReference>
<sequence length="86" mass="9962">MPASATGDNQMRQKKPRSEFESPRPLRLTLECLDHPHQSCSSENEREWKLELLSIIEVGRILVDSNDFSFKSNRINEISYISSRLV</sequence>
<name>A0AAP0SDG6_LIQFO</name>
<evidence type="ECO:0000313" key="3">
    <source>
        <dbReference type="Proteomes" id="UP001415857"/>
    </source>
</evidence>
<feature type="compositionally biased region" description="Polar residues" evidence="1">
    <location>
        <begin position="1"/>
        <end position="10"/>
    </location>
</feature>
<proteinExistence type="predicted"/>
<evidence type="ECO:0000313" key="2">
    <source>
        <dbReference type="EMBL" id="KAK9292730.1"/>
    </source>
</evidence>
<gene>
    <name evidence="2" type="ORF">L1049_020709</name>
</gene>
<dbReference type="Proteomes" id="UP001415857">
    <property type="component" value="Unassembled WGS sequence"/>
</dbReference>
<protein>
    <submittedName>
        <fullName evidence="2">Uncharacterized protein</fullName>
    </submittedName>
</protein>
<dbReference type="AlphaFoldDB" id="A0AAP0SDG6"/>
<reference evidence="2 3" key="1">
    <citation type="journal article" date="2024" name="Plant J.">
        <title>Genome sequences and population genomics reveal climatic adaptation and genomic divergence between two closely related sweetgum species.</title>
        <authorList>
            <person name="Xu W.Q."/>
            <person name="Ren C.Q."/>
            <person name="Zhang X.Y."/>
            <person name="Comes H.P."/>
            <person name="Liu X.H."/>
            <person name="Li Y.G."/>
            <person name="Kettle C.J."/>
            <person name="Jalonen R."/>
            <person name="Gaisberger H."/>
            <person name="Ma Y.Z."/>
            <person name="Qiu Y.X."/>
        </authorList>
    </citation>
    <scope>NUCLEOTIDE SEQUENCE [LARGE SCALE GENOMIC DNA]</scope>
    <source>
        <strain evidence="2">Hangzhou</strain>
    </source>
</reference>